<name>A0A6C0HRX2_9ZZZZ</name>
<dbReference type="EMBL" id="MN740006">
    <property type="protein sequence ID" value="QHT83184.1"/>
    <property type="molecule type" value="Genomic_DNA"/>
</dbReference>
<proteinExistence type="predicted"/>
<dbReference type="AlphaFoldDB" id="A0A6C0HRX2"/>
<accession>A0A6C0HRX2</accession>
<evidence type="ECO:0000313" key="1">
    <source>
        <dbReference type="EMBL" id="QHT83184.1"/>
    </source>
</evidence>
<sequence>MKIELLLKIQKILDLLLSMITEFENAKADVENDCYLIRKKFDTDDFKNIIQSFFTLQPSKKNVIELQEKVLCELNCSCIHQFVEDDIECNMDDMHINYCILCGINKDL</sequence>
<organism evidence="1">
    <name type="scientific">viral metagenome</name>
    <dbReference type="NCBI Taxonomy" id="1070528"/>
    <lineage>
        <taxon>unclassified sequences</taxon>
        <taxon>metagenomes</taxon>
        <taxon>organismal metagenomes</taxon>
    </lineage>
</organism>
<reference evidence="1" key="1">
    <citation type="journal article" date="2020" name="Nature">
        <title>Giant virus diversity and host interactions through global metagenomics.</title>
        <authorList>
            <person name="Schulz F."/>
            <person name="Roux S."/>
            <person name="Paez-Espino D."/>
            <person name="Jungbluth S."/>
            <person name="Walsh D.A."/>
            <person name="Denef V.J."/>
            <person name="McMahon K.D."/>
            <person name="Konstantinidis K.T."/>
            <person name="Eloe-Fadrosh E.A."/>
            <person name="Kyrpides N.C."/>
            <person name="Woyke T."/>
        </authorList>
    </citation>
    <scope>NUCLEOTIDE SEQUENCE</scope>
    <source>
        <strain evidence="1">GVMAG-M-3300023184-167</strain>
    </source>
</reference>
<protein>
    <submittedName>
        <fullName evidence="1">Uncharacterized protein</fullName>
    </submittedName>
</protein>